<evidence type="ECO:0000313" key="2">
    <source>
        <dbReference type="EMBL" id="EDO60666.1"/>
    </source>
</evidence>
<evidence type="ECO:0000256" key="1">
    <source>
        <dbReference type="SAM" id="MobiDB-lite"/>
    </source>
</evidence>
<feature type="compositionally biased region" description="Basic residues" evidence="1">
    <location>
        <begin position="200"/>
        <end position="211"/>
    </location>
</feature>
<sequence length="211" mass="22960">MNEKKYEITNIAHPHYPWLHRIRALRDVREDIHAGDLGGFVQSEENLSQEGQCWIAGNAVAAEEAYVYGNAILWDQACARGCAAISGPSRIGGNAIIEDYAIITAGYVHGNVHISGNAKLFANSVTGGIPIVMEGATVYGELGGEIEVRETAVILPGVTIDNPTSDVILIGPDDIAIERRFKRESPILTPPPGFQPKQHSTVKKRHRGEER</sequence>
<name>A7VUL6_9FIRM</name>
<dbReference type="EMBL" id="NOXF01000004">
    <property type="protein sequence ID" value="PEQ24731.1"/>
    <property type="molecule type" value="Genomic_DNA"/>
</dbReference>
<dbReference type="GO" id="GO:0016740">
    <property type="term" value="F:transferase activity"/>
    <property type="evidence" value="ECO:0007669"/>
    <property type="project" value="UniProtKB-KW"/>
</dbReference>
<dbReference type="AlphaFoldDB" id="A7VUL6"/>
<dbReference type="InterPro" id="IPR011004">
    <property type="entry name" value="Trimer_LpxA-like_sf"/>
</dbReference>
<reference evidence="2 4" key="1">
    <citation type="submission" date="2007-08" db="EMBL/GenBank/DDBJ databases">
        <title>Draft genome sequence of Clostridium leptum (DSM 753).</title>
        <authorList>
            <person name="Sudarsanam P."/>
            <person name="Ley R."/>
            <person name="Guruge J."/>
            <person name="Turnbaugh P.J."/>
            <person name="Mahowald M."/>
            <person name="Liep D."/>
            <person name="Gordon J."/>
        </authorList>
    </citation>
    <scope>NUCLEOTIDE SEQUENCE [LARGE SCALE GENOMIC DNA]</scope>
    <source>
        <strain evidence="2 4">DSM 753</strain>
    </source>
</reference>
<keyword evidence="5" id="KW-1185">Reference proteome</keyword>
<feature type="region of interest" description="Disordered" evidence="1">
    <location>
        <begin position="184"/>
        <end position="211"/>
    </location>
</feature>
<proteinExistence type="predicted"/>
<evidence type="ECO:0000313" key="3">
    <source>
        <dbReference type="EMBL" id="PEQ24731.1"/>
    </source>
</evidence>
<evidence type="ECO:0000313" key="5">
    <source>
        <dbReference type="Proteomes" id="UP000220611"/>
    </source>
</evidence>
<dbReference type="HOGENOM" id="CLU_114890_0_0_9"/>
<organism evidence="2 4">
    <name type="scientific">[Clostridium] leptum DSM 753</name>
    <dbReference type="NCBI Taxonomy" id="428125"/>
    <lineage>
        <taxon>Bacteria</taxon>
        <taxon>Bacillati</taxon>
        <taxon>Bacillota</taxon>
        <taxon>Clostridia</taxon>
        <taxon>Eubacteriales</taxon>
        <taxon>Oscillospiraceae</taxon>
        <taxon>Oscillospiraceae incertae sedis</taxon>
    </lineage>
</organism>
<dbReference type="Gene3D" id="2.160.10.10">
    <property type="entry name" value="Hexapeptide repeat proteins"/>
    <property type="match status" value="1"/>
</dbReference>
<dbReference type="Proteomes" id="UP000003490">
    <property type="component" value="Unassembled WGS sequence"/>
</dbReference>
<dbReference type="SUPFAM" id="SSF51161">
    <property type="entry name" value="Trimeric LpxA-like enzymes"/>
    <property type="match status" value="1"/>
</dbReference>
<keyword evidence="2" id="KW-0808">Transferase</keyword>
<protein>
    <submittedName>
        <fullName evidence="2">Bacterial transferase hexapeptide repeat protein</fullName>
    </submittedName>
</protein>
<comment type="caution">
    <text evidence="2">The sequence shown here is derived from an EMBL/GenBank/DDBJ whole genome shotgun (WGS) entry which is preliminary data.</text>
</comment>
<dbReference type="Proteomes" id="UP000220611">
    <property type="component" value="Unassembled WGS sequence"/>
</dbReference>
<gene>
    <name evidence="3" type="ORF">CH238_07150</name>
    <name evidence="2" type="ORF">CLOLEP_02263</name>
</gene>
<evidence type="ECO:0000313" key="4">
    <source>
        <dbReference type="Proteomes" id="UP000003490"/>
    </source>
</evidence>
<reference evidence="2 4" key="2">
    <citation type="submission" date="2007-08" db="EMBL/GenBank/DDBJ databases">
        <authorList>
            <person name="Fulton L."/>
            <person name="Clifton S."/>
            <person name="Fulton B."/>
            <person name="Xu J."/>
            <person name="Minx P."/>
            <person name="Pepin K.H."/>
            <person name="Johnson M."/>
            <person name="Thiruvilangam P."/>
            <person name="Bhonagiri V."/>
            <person name="Nash W.E."/>
            <person name="Wang C."/>
            <person name="Mardis E.R."/>
            <person name="Wilson R.K."/>
        </authorList>
    </citation>
    <scope>NUCLEOTIDE SEQUENCE [LARGE SCALE GENOMIC DNA]</scope>
    <source>
        <strain evidence="2 4">DSM 753</strain>
    </source>
</reference>
<dbReference type="eggNOG" id="COG1044">
    <property type="taxonomic scope" value="Bacteria"/>
</dbReference>
<accession>A7VUL6</accession>
<reference evidence="3 5" key="3">
    <citation type="submission" date="2017-07" db="EMBL/GenBank/DDBJ databases">
        <title>Prevalence of linear plasmids in Cutibacterium (Propionibacterium) acnes isolates obtained from prostatic tissue.</title>
        <authorList>
            <person name="Davidsson S."/>
            <person name="Carlsson J."/>
            <person name="Molling P."/>
            <person name="Andren O."/>
            <person name="Andersson S.-O."/>
            <person name="Brzuszkiewicz E."/>
            <person name="Poehlein A."/>
            <person name="Al-Zeer M."/>
            <person name="Brinkmann V."/>
            <person name="Scavenius C."/>
            <person name="Nazipi S."/>
            <person name="Soderquist B."/>
            <person name="Bruggemann H."/>
        </authorList>
    </citation>
    <scope>NUCLEOTIDE SEQUENCE [LARGE SCALE GENOMIC DNA]</scope>
    <source>
        <strain evidence="3 5">DSM 753</strain>
    </source>
</reference>
<dbReference type="EMBL" id="ABCB02000019">
    <property type="protein sequence ID" value="EDO60666.1"/>
    <property type="molecule type" value="Genomic_DNA"/>
</dbReference>